<name>A0A6C0CZD7_9ZZZZ</name>
<dbReference type="InterPro" id="IPR017905">
    <property type="entry name" value="ERV/ALR_sulphydryl_oxidase"/>
</dbReference>
<evidence type="ECO:0000256" key="2">
    <source>
        <dbReference type="ARBA" id="ARBA00012512"/>
    </source>
</evidence>
<evidence type="ECO:0000313" key="8">
    <source>
        <dbReference type="EMBL" id="QHT09637.1"/>
    </source>
</evidence>
<sequence length="243" mass="28758">MFPLKNNYKLISELYNISEPDVITNTSIDRSIDSLSIWGPKFWYSLHNGAAKFPLIASNLYINKIKGFIIGLPYILPCEKCTKHAIMFIKKHYDRLDDICSGRIKLFNFFVDFHNEINVINGKHIMSYENAYKLYMLYSPPDVWGPKFWYSLHNGAAKYPIKASIVYINKMKEFILGIPYILSCEKCLNHANLFIEKHYDRLEDICSERIKLFDFFVDFHNEVNRINRKPSMSYEEAYKLYHM</sequence>
<feature type="domain" description="ERV/ALR sulfhydryl oxidase" evidence="7">
    <location>
        <begin position="136"/>
        <end position="241"/>
    </location>
</feature>
<evidence type="ECO:0000256" key="3">
    <source>
        <dbReference type="ARBA" id="ARBA00022630"/>
    </source>
</evidence>
<evidence type="ECO:0000256" key="4">
    <source>
        <dbReference type="ARBA" id="ARBA00022827"/>
    </source>
</evidence>
<dbReference type="GO" id="GO:0005739">
    <property type="term" value="C:mitochondrion"/>
    <property type="evidence" value="ECO:0007669"/>
    <property type="project" value="TreeGrafter"/>
</dbReference>
<dbReference type="AlphaFoldDB" id="A0A6C0CZD7"/>
<dbReference type="GO" id="GO:0016971">
    <property type="term" value="F:flavin-dependent sulfhydryl oxidase activity"/>
    <property type="evidence" value="ECO:0007669"/>
    <property type="project" value="InterPro"/>
</dbReference>
<reference evidence="8" key="1">
    <citation type="journal article" date="2020" name="Nature">
        <title>Giant virus diversity and host interactions through global metagenomics.</title>
        <authorList>
            <person name="Schulz F."/>
            <person name="Roux S."/>
            <person name="Paez-Espino D."/>
            <person name="Jungbluth S."/>
            <person name="Walsh D.A."/>
            <person name="Denef V.J."/>
            <person name="McMahon K.D."/>
            <person name="Konstantinidis K.T."/>
            <person name="Eloe-Fadrosh E.A."/>
            <person name="Kyrpides N.C."/>
            <person name="Woyke T."/>
        </authorList>
    </citation>
    <scope>NUCLEOTIDE SEQUENCE</scope>
    <source>
        <strain evidence="8">GVMAG-M-3300023174-102</strain>
    </source>
</reference>
<keyword evidence="5" id="KW-0560">Oxidoreductase</keyword>
<dbReference type="EC" id="1.8.3.2" evidence="2"/>
<comment type="cofactor">
    <cofactor evidence="1">
        <name>FAD</name>
        <dbReference type="ChEBI" id="CHEBI:57692"/>
    </cofactor>
</comment>
<dbReference type="PROSITE" id="PS51324">
    <property type="entry name" value="ERV_ALR"/>
    <property type="match status" value="2"/>
</dbReference>
<dbReference type="InterPro" id="IPR039799">
    <property type="entry name" value="ALR/ERV"/>
</dbReference>
<dbReference type="EMBL" id="MN739513">
    <property type="protein sequence ID" value="QHT09637.1"/>
    <property type="molecule type" value="Genomic_DNA"/>
</dbReference>
<keyword evidence="6" id="KW-1015">Disulfide bond</keyword>
<dbReference type="InterPro" id="IPR036774">
    <property type="entry name" value="ERV/ALR_sulphydryl_oxid_sf"/>
</dbReference>
<dbReference type="GO" id="GO:0050660">
    <property type="term" value="F:flavin adenine dinucleotide binding"/>
    <property type="evidence" value="ECO:0007669"/>
    <property type="project" value="TreeGrafter"/>
</dbReference>
<dbReference type="PANTHER" id="PTHR12645">
    <property type="entry name" value="ALR/ERV"/>
    <property type="match status" value="1"/>
</dbReference>
<evidence type="ECO:0000256" key="5">
    <source>
        <dbReference type="ARBA" id="ARBA00023002"/>
    </source>
</evidence>
<evidence type="ECO:0000256" key="6">
    <source>
        <dbReference type="ARBA" id="ARBA00023157"/>
    </source>
</evidence>
<dbReference type="PANTHER" id="PTHR12645:SF0">
    <property type="entry name" value="FAD-LINKED SULFHYDRYL OXIDASE ALR"/>
    <property type="match status" value="1"/>
</dbReference>
<keyword evidence="3" id="KW-0285">Flavoprotein</keyword>
<feature type="domain" description="ERV/ALR sulfhydryl oxidase" evidence="7">
    <location>
        <begin position="30"/>
        <end position="135"/>
    </location>
</feature>
<dbReference type="SUPFAM" id="SSF69000">
    <property type="entry name" value="FAD-dependent thiol oxidase"/>
    <property type="match status" value="2"/>
</dbReference>
<evidence type="ECO:0000256" key="1">
    <source>
        <dbReference type="ARBA" id="ARBA00001974"/>
    </source>
</evidence>
<evidence type="ECO:0000259" key="7">
    <source>
        <dbReference type="PROSITE" id="PS51324"/>
    </source>
</evidence>
<keyword evidence="4" id="KW-0274">FAD</keyword>
<dbReference type="Gene3D" id="1.20.120.310">
    <property type="entry name" value="ERV/ALR sulfhydryl oxidase domain"/>
    <property type="match status" value="2"/>
</dbReference>
<organism evidence="8">
    <name type="scientific">viral metagenome</name>
    <dbReference type="NCBI Taxonomy" id="1070528"/>
    <lineage>
        <taxon>unclassified sequences</taxon>
        <taxon>metagenomes</taxon>
        <taxon>organismal metagenomes</taxon>
    </lineage>
</organism>
<accession>A0A6C0CZD7</accession>
<protein>
    <recommendedName>
        <fullName evidence="2">thiol oxidase</fullName>
        <ecNumber evidence="2">1.8.3.2</ecNumber>
    </recommendedName>
</protein>
<proteinExistence type="predicted"/>
<dbReference type="Pfam" id="PF04777">
    <property type="entry name" value="Evr1_Alr"/>
    <property type="match status" value="2"/>
</dbReference>